<dbReference type="InterPro" id="IPR051793">
    <property type="entry name" value="NADH:flavin_oxidoreductase"/>
</dbReference>
<organism evidence="12 13">
    <name type="scientific">Pseudomonas gingeri</name>
    <dbReference type="NCBI Taxonomy" id="117681"/>
    <lineage>
        <taxon>Bacteria</taxon>
        <taxon>Pseudomonadati</taxon>
        <taxon>Pseudomonadota</taxon>
        <taxon>Gammaproteobacteria</taxon>
        <taxon>Pseudomonadales</taxon>
        <taxon>Pseudomonadaceae</taxon>
        <taxon>Pseudomonas</taxon>
    </lineage>
</organism>
<protein>
    <submittedName>
        <fullName evidence="12">NAD(P)-binding protein</fullName>
    </submittedName>
</protein>
<keyword evidence="5" id="KW-0288">FMN</keyword>
<evidence type="ECO:0000256" key="2">
    <source>
        <dbReference type="ARBA" id="ARBA00001966"/>
    </source>
</evidence>
<dbReference type="InterPro" id="IPR001155">
    <property type="entry name" value="OxRdtase_FMN_N"/>
</dbReference>
<comment type="similarity">
    <text evidence="3">In the N-terminal section; belongs to the NADH:flavin oxidoreductase/NADH oxidase family.</text>
</comment>
<reference evidence="12 13" key="1">
    <citation type="submission" date="2020-04" db="EMBL/GenBank/DDBJ databases">
        <title>Molecular characterization of pseudomonads from Agaricus bisporus reveal novel blotch 2 pathogens in Western Europe.</title>
        <authorList>
            <person name="Taparia T."/>
            <person name="Krijger M."/>
            <person name="Haynes E."/>
            <person name="Elpinstone J.G."/>
            <person name="Noble R."/>
            <person name="Van Der Wolf J."/>
        </authorList>
    </citation>
    <scope>NUCLEOTIDE SEQUENCE [LARGE SCALE GENOMIC DNA]</scope>
    <source>
        <strain evidence="12 13">IPO3738</strain>
    </source>
</reference>
<name>A0A7Y7XUV7_9PSED</name>
<feature type="domain" description="TMADH/DMDH/HD second alpha/beta" evidence="11">
    <location>
        <begin position="519"/>
        <end position="608"/>
    </location>
</feature>
<dbReference type="EMBL" id="JACAQE010000001">
    <property type="protein sequence ID" value="NWC12729.1"/>
    <property type="molecule type" value="Genomic_DNA"/>
</dbReference>
<evidence type="ECO:0000259" key="11">
    <source>
        <dbReference type="Pfam" id="PF22620"/>
    </source>
</evidence>
<dbReference type="InterPro" id="IPR037348">
    <property type="entry name" value="TMADH/DMDH_FMN-bd"/>
</dbReference>
<accession>A0A7Y7XUV7</accession>
<keyword evidence="8" id="KW-0408">Iron</keyword>
<comment type="caution">
    <text evidence="12">The sequence shown here is derived from an EMBL/GenBank/DDBJ whole genome shotgun (WGS) entry which is preliminary data.</text>
</comment>
<feature type="domain" description="NADH:flavin oxidoreductase/NADH oxidase N-terminal" evidence="10">
    <location>
        <begin position="23"/>
        <end position="352"/>
    </location>
</feature>
<gene>
    <name evidence="12" type="ORF">HX845_03645</name>
</gene>
<evidence type="ECO:0000259" key="10">
    <source>
        <dbReference type="Pfam" id="PF00724"/>
    </source>
</evidence>
<keyword evidence="7" id="KW-0560">Oxidoreductase</keyword>
<dbReference type="SUPFAM" id="SSF51905">
    <property type="entry name" value="FAD/NAD(P)-binding domain"/>
    <property type="match status" value="1"/>
</dbReference>
<dbReference type="PRINTS" id="PR00368">
    <property type="entry name" value="FADPNR"/>
</dbReference>
<evidence type="ECO:0000256" key="7">
    <source>
        <dbReference type="ARBA" id="ARBA00023002"/>
    </source>
</evidence>
<dbReference type="GO" id="GO:0010181">
    <property type="term" value="F:FMN binding"/>
    <property type="evidence" value="ECO:0007669"/>
    <property type="project" value="InterPro"/>
</dbReference>
<evidence type="ECO:0000313" key="12">
    <source>
        <dbReference type="EMBL" id="NWC12729.1"/>
    </source>
</evidence>
<keyword evidence="9" id="KW-0411">Iron-sulfur</keyword>
<dbReference type="Pfam" id="PF22620">
    <property type="entry name" value="OYE-like_second_a-b"/>
    <property type="match status" value="1"/>
</dbReference>
<dbReference type="Pfam" id="PF12831">
    <property type="entry name" value="FAD_oxidored"/>
    <property type="match status" value="1"/>
</dbReference>
<dbReference type="CDD" id="cd02929">
    <property type="entry name" value="TMADH_HD_FMN"/>
    <property type="match status" value="1"/>
</dbReference>
<evidence type="ECO:0000256" key="6">
    <source>
        <dbReference type="ARBA" id="ARBA00022723"/>
    </source>
</evidence>
<dbReference type="GO" id="GO:0051536">
    <property type="term" value="F:iron-sulfur cluster binding"/>
    <property type="evidence" value="ECO:0007669"/>
    <property type="project" value="UniProtKB-KW"/>
</dbReference>
<keyword evidence="6" id="KW-0479">Metal-binding</keyword>
<evidence type="ECO:0000256" key="4">
    <source>
        <dbReference type="ARBA" id="ARBA00022630"/>
    </source>
</evidence>
<dbReference type="Gene3D" id="3.40.50.720">
    <property type="entry name" value="NAD(P)-binding Rossmann-like Domain"/>
    <property type="match status" value="1"/>
</dbReference>
<sequence>MTSRLLEQPEGFAVPRDPRFDILFEPLQIGPVTARNRFFQVPHCNGMGWTQPRGLAELRRVKAEGGWGVICTEEVEIHPSSDCSPFHEGRLWSDLDIAALALMTEAVHAHGALAGIEIMHHGPSCANHDSREIPLGPSHRPITHNAPVQARAMSRQDIRELRHWHRQAALRARRADFDIVYVYASHDLGLPMHFLQRRKNDRTDEYGGSLENRVRLLRELIEDTRDAVGDRCAVAVRLGVEELLGPDGIVSAEEGRDIIAMLAELPDLWDVNVSSWGNDSVTSRFVKEGYQEQYTAFVKSLTSKPVVGVGRFTSPDTMVSQIRRGVMDFIGAARPSIADPFLPNKIAEGRLDDIRECIGCNICVSSDYSSSNLRCTQNPTMGEEWRRGWHPEKIAPRGSDNTLLVVGAGPAGLEAALAAARRGYEVHLAEAGSELGGRVLREASLPGLREWSRVRDWRVGQLLPMSNVSIYRQSPLSAGDILEFGAGHVAIATGSHWRRDGVGRANGWAIPGFDSPQVLTPDDLMGGRLPTGPVVIFDDDHYYMGNVLAERCVELGLKVTLVTPALQIAGWTDNTLEASRILKRLMTLEVELVRHHNISRFEPGNLHLRCEISGRPRVLECQSLVSVTARLPDDALHAALLDQGVALAQAGIGSVSLVGDSQAPGTIAAAVYQGHKFARYLDSGLAPHDYARELPLITPGPVPTPLFAQ</sequence>
<dbReference type="InterPro" id="IPR054428">
    <property type="entry name" value="TMADH/DMDH/HD_second_a-b"/>
</dbReference>
<dbReference type="RefSeq" id="WP_103032658.1">
    <property type="nucleotide sequence ID" value="NZ_JACAQE010000001.1"/>
</dbReference>
<dbReference type="InterPro" id="IPR013785">
    <property type="entry name" value="Aldolase_TIM"/>
</dbReference>
<evidence type="ECO:0000256" key="3">
    <source>
        <dbReference type="ARBA" id="ARBA00011048"/>
    </source>
</evidence>
<comment type="cofactor">
    <cofactor evidence="2">
        <name>[4Fe-4S] cluster</name>
        <dbReference type="ChEBI" id="CHEBI:49883"/>
    </cofactor>
</comment>
<dbReference type="InterPro" id="IPR036188">
    <property type="entry name" value="FAD/NAD-bd_sf"/>
</dbReference>
<keyword evidence="4" id="KW-0285">Flavoprotein</keyword>
<evidence type="ECO:0000256" key="9">
    <source>
        <dbReference type="ARBA" id="ARBA00023014"/>
    </source>
</evidence>
<proteinExistence type="inferred from homology"/>
<dbReference type="SUPFAM" id="SSF51395">
    <property type="entry name" value="FMN-linked oxidoreductases"/>
    <property type="match status" value="1"/>
</dbReference>
<dbReference type="Pfam" id="PF00724">
    <property type="entry name" value="Oxidored_FMN"/>
    <property type="match status" value="1"/>
</dbReference>
<dbReference type="Gene3D" id="3.20.20.70">
    <property type="entry name" value="Aldolase class I"/>
    <property type="match status" value="1"/>
</dbReference>
<dbReference type="PANTHER" id="PTHR42917">
    <property type="entry name" value="2,4-DIENOYL-COA REDUCTASE"/>
    <property type="match status" value="1"/>
</dbReference>
<evidence type="ECO:0000256" key="1">
    <source>
        <dbReference type="ARBA" id="ARBA00001917"/>
    </source>
</evidence>
<dbReference type="AlphaFoldDB" id="A0A7Y7XUV7"/>
<dbReference type="GO" id="GO:0016491">
    <property type="term" value="F:oxidoreductase activity"/>
    <property type="evidence" value="ECO:0007669"/>
    <property type="project" value="UniProtKB-KW"/>
</dbReference>
<comment type="cofactor">
    <cofactor evidence="1">
        <name>FMN</name>
        <dbReference type="ChEBI" id="CHEBI:58210"/>
    </cofactor>
</comment>
<evidence type="ECO:0000256" key="5">
    <source>
        <dbReference type="ARBA" id="ARBA00022643"/>
    </source>
</evidence>
<dbReference type="Gene3D" id="3.50.50.60">
    <property type="entry name" value="FAD/NAD(P)-binding domain"/>
    <property type="match status" value="1"/>
</dbReference>
<dbReference type="Proteomes" id="UP000517547">
    <property type="component" value="Unassembled WGS sequence"/>
</dbReference>
<evidence type="ECO:0000313" key="13">
    <source>
        <dbReference type="Proteomes" id="UP000517547"/>
    </source>
</evidence>
<evidence type="ECO:0000256" key="8">
    <source>
        <dbReference type="ARBA" id="ARBA00023004"/>
    </source>
</evidence>
<dbReference type="PANTHER" id="PTHR42917:SF2">
    <property type="entry name" value="2,4-DIENOYL-COA REDUCTASE [(2E)-ENOYL-COA-PRODUCING]"/>
    <property type="match status" value="1"/>
</dbReference>
<dbReference type="GO" id="GO:0046872">
    <property type="term" value="F:metal ion binding"/>
    <property type="evidence" value="ECO:0007669"/>
    <property type="project" value="UniProtKB-KW"/>
</dbReference>